<keyword evidence="3" id="KW-1185">Reference proteome</keyword>
<feature type="region of interest" description="Disordered" evidence="1">
    <location>
        <begin position="241"/>
        <end position="305"/>
    </location>
</feature>
<protein>
    <submittedName>
        <fullName evidence="2">Uncharacterized protein</fullName>
    </submittedName>
</protein>
<evidence type="ECO:0000313" key="3">
    <source>
        <dbReference type="Proteomes" id="UP001148018"/>
    </source>
</evidence>
<accession>A0A9Q0DUD9</accession>
<name>A0A9Q0DUD9_9TELE</name>
<reference evidence="2" key="1">
    <citation type="submission" date="2022-07" db="EMBL/GenBank/DDBJ databases">
        <title>Chromosome-level genome of Muraenolepis orangiensis.</title>
        <authorList>
            <person name="Kim J."/>
        </authorList>
    </citation>
    <scope>NUCLEOTIDE SEQUENCE</scope>
    <source>
        <strain evidence="2">KU_S4_2022</strain>
        <tissue evidence="2">Muscle</tissue>
    </source>
</reference>
<feature type="region of interest" description="Disordered" evidence="1">
    <location>
        <begin position="69"/>
        <end position="93"/>
    </location>
</feature>
<sequence length="305" mass="32690">MNAYTSHNAYDMAELQKSLQPSPAQSVQYCHMRVLHHPVLQLSQTQHHHLYHHQFHHLLHQAQPAPFQAQSQGTLSRINSSTTLPPSLGSSSSCSNYPSSASCSSSVVTAATVAATVVHRDVAPMRLPVQGKARPLTLARHSLSFSSQDLARYLCEIIRDTDQHQEAGPFGSLQVFSTEGGGSPAGSYSSFSSVGLEGGAGGSDAGAVGGAGGGEFKREETLTDWGPCFEKLQALYKRPETSDPWSRTSTLPSIPFPAAKPSPSLCGRNTHTNQMAIKSLNGEEERGESKGEQERYMGGRSPVCS</sequence>
<organism evidence="2 3">
    <name type="scientific">Muraenolepis orangiensis</name>
    <name type="common">Patagonian moray cod</name>
    <dbReference type="NCBI Taxonomy" id="630683"/>
    <lineage>
        <taxon>Eukaryota</taxon>
        <taxon>Metazoa</taxon>
        <taxon>Chordata</taxon>
        <taxon>Craniata</taxon>
        <taxon>Vertebrata</taxon>
        <taxon>Euteleostomi</taxon>
        <taxon>Actinopterygii</taxon>
        <taxon>Neopterygii</taxon>
        <taxon>Teleostei</taxon>
        <taxon>Neoteleostei</taxon>
        <taxon>Acanthomorphata</taxon>
        <taxon>Zeiogadaria</taxon>
        <taxon>Gadariae</taxon>
        <taxon>Gadiformes</taxon>
        <taxon>Muraenolepidoidei</taxon>
        <taxon>Muraenolepididae</taxon>
        <taxon>Muraenolepis</taxon>
    </lineage>
</organism>
<dbReference type="Gene3D" id="4.10.900.10">
    <property type="entry name" value="TCF3-CBD (Catenin binding domain)"/>
    <property type="match status" value="1"/>
</dbReference>
<feature type="compositionally biased region" description="Polar residues" evidence="1">
    <location>
        <begin position="243"/>
        <end position="252"/>
    </location>
</feature>
<dbReference type="Proteomes" id="UP001148018">
    <property type="component" value="Unassembled WGS sequence"/>
</dbReference>
<dbReference type="GO" id="GO:0060429">
    <property type="term" value="P:epithelium development"/>
    <property type="evidence" value="ECO:0007669"/>
    <property type="project" value="UniProtKB-ARBA"/>
</dbReference>
<proteinExistence type="predicted"/>
<comment type="caution">
    <text evidence="2">The sequence shown here is derived from an EMBL/GenBank/DDBJ whole genome shotgun (WGS) entry which is preliminary data.</text>
</comment>
<dbReference type="AlphaFoldDB" id="A0A9Q0DUD9"/>
<dbReference type="InterPro" id="IPR027397">
    <property type="entry name" value="Catenin-bd_sf"/>
</dbReference>
<feature type="compositionally biased region" description="Polar residues" evidence="1">
    <location>
        <begin position="267"/>
        <end position="276"/>
    </location>
</feature>
<feature type="compositionally biased region" description="Low complexity" evidence="1">
    <location>
        <begin position="80"/>
        <end position="93"/>
    </location>
</feature>
<evidence type="ECO:0000256" key="1">
    <source>
        <dbReference type="SAM" id="MobiDB-lite"/>
    </source>
</evidence>
<evidence type="ECO:0000313" key="2">
    <source>
        <dbReference type="EMBL" id="KAJ3593896.1"/>
    </source>
</evidence>
<dbReference type="EMBL" id="JANIIK010000112">
    <property type="protein sequence ID" value="KAJ3593896.1"/>
    <property type="molecule type" value="Genomic_DNA"/>
</dbReference>
<gene>
    <name evidence="2" type="ORF">NHX12_006229</name>
</gene>
<feature type="compositionally biased region" description="Basic and acidic residues" evidence="1">
    <location>
        <begin position="281"/>
        <end position="297"/>
    </location>
</feature>